<comment type="caution">
    <text evidence="2">The sequence shown here is derived from an EMBL/GenBank/DDBJ whole genome shotgun (WGS) entry which is preliminary data.</text>
</comment>
<feature type="compositionally biased region" description="Polar residues" evidence="1">
    <location>
        <begin position="57"/>
        <end position="66"/>
    </location>
</feature>
<evidence type="ECO:0000313" key="3">
    <source>
        <dbReference type="Proteomes" id="UP000310066"/>
    </source>
</evidence>
<dbReference type="OrthoDB" id="10330391at2759"/>
<dbReference type="Proteomes" id="UP000310066">
    <property type="component" value="Unassembled WGS sequence"/>
</dbReference>
<evidence type="ECO:0000256" key="1">
    <source>
        <dbReference type="SAM" id="MobiDB-lite"/>
    </source>
</evidence>
<evidence type="ECO:0000313" key="2">
    <source>
        <dbReference type="EMBL" id="TKA39795.1"/>
    </source>
</evidence>
<dbReference type="AlphaFoldDB" id="A0A4U0UX61"/>
<feature type="compositionally biased region" description="Basic residues" evidence="1">
    <location>
        <begin position="1"/>
        <end position="13"/>
    </location>
</feature>
<accession>A0A4U0UX61</accession>
<feature type="compositionally biased region" description="Low complexity" evidence="1">
    <location>
        <begin position="14"/>
        <end position="34"/>
    </location>
</feature>
<proteinExistence type="predicted"/>
<sequence>MAPRKLSRTKKAKGATTKAKGIAISLGPKPAAVSKPKKAKGLTSKGRKYAVKASTKPAASSKPTKSTGGGKSVRKRSKSTASPPEESLTCGTNAEHTICLVPTPKYSNNGMEEPDHWCGTAQIEHDHLLAEQRMTDMYRHWAEAELKYAEAAELLLEVIARDGLEVLRAGKLDALESLLENASAKAS</sequence>
<protein>
    <submittedName>
        <fullName evidence="2">Uncharacterized protein</fullName>
    </submittedName>
</protein>
<gene>
    <name evidence="2" type="ORF">B0A54_08432</name>
</gene>
<dbReference type="EMBL" id="NAJP01000037">
    <property type="protein sequence ID" value="TKA39795.1"/>
    <property type="molecule type" value="Genomic_DNA"/>
</dbReference>
<organism evidence="2 3">
    <name type="scientific">Friedmanniomyces endolithicus</name>
    <dbReference type="NCBI Taxonomy" id="329885"/>
    <lineage>
        <taxon>Eukaryota</taxon>
        <taxon>Fungi</taxon>
        <taxon>Dikarya</taxon>
        <taxon>Ascomycota</taxon>
        <taxon>Pezizomycotina</taxon>
        <taxon>Dothideomycetes</taxon>
        <taxon>Dothideomycetidae</taxon>
        <taxon>Mycosphaerellales</taxon>
        <taxon>Teratosphaeriaceae</taxon>
        <taxon>Friedmanniomyces</taxon>
    </lineage>
</organism>
<feature type="region of interest" description="Disordered" evidence="1">
    <location>
        <begin position="1"/>
        <end position="92"/>
    </location>
</feature>
<feature type="compositionally biased region" description="Basic residues" evidence="1">
    <location>
        <begin position="35"/>
        <end position="50"/>
    </location>
</feature>
<reference evidence="2 3" key="1">
    <citation type="submission" date="2017-03" db="EMBL/GenBank/DDBJ databases">
        <title>Genomes of endolithic fungi from Antarctica.</title>
        <authorList>
            <person name="Coleine C."/>
            <person name="Masonjones S."/>
            <person name="Stajich J.E."/>
        </authorList>
    </citation>
    <scope>NUCLEOTIDE SEQUENCE [LARGE SCALE GENOMIC DNA]</scope>
    <source>
        <strain evidence="2 3">CCFEE 5311</strain>
    </source>
</reference>
<name>A0A4U0UX61_9PEZI</name>